<sequence length="112" mass="12319">SYSELSPPPTQCLDKCSLPEHIRSISPESSFSYTSGTPHPDKSGHIQAPWAETPAVVDSWMVVNMSTDYRSDCVPASRNTLVRLGLDVVLNCETLVMPPDPDSFRSENQPGR</sequence>
<reference evidence="2" key="1">
    <citation type="submission" date="2018-11" db="EMBL/GenBank/DDBJ databases">
        <authorList>
            <consortium name="Pathogen Informatics"/>
        </authorList>
    </citation>
    <scope>NUCLEOTIDE SEQUENCE</scope>
</reference>
<dbReference type="AlphaFoldDB" id="A0A3S5FFG3"/>
<protein>
    <submittedName>
        <fullName evidence="2">Uncharacterized protein</fullName>
    </submittedName>
</protein>
<feature type="compositionally biased region" description="Polar residues" evidence="1">
    <location>
        <begin position="27"/>
        <end position="37"/>
    </location>
</feature>
<proteinExistence type="predicted"/>
<dbReference type="Proteomes" id="UP000784294">
    <property type="component" value="Unassembled WGS sequence"/>
</dbReference>
<evidence type="ECO:0000313" key="3">
    <source>
        <dbReference type="Proteomes" id="UP000784294"/>
    </source>
</evidence>
<gene>
    <name evidence="2" type="ORF">PXEA_LOCUS25059</name>
</gene>
<evidence type="ECO:0000313" key="2">
    <source>
        <dbReference type="EMBL" id="VEL31619.1"/>
    </source>
</evidence>
<accession>A0A3S5FFG3</accession>
<dbReference type="OrthoDB" id="14833at2759"/>
<comment type="caution">
    <text evidence="2">The sequence shown here is derived from an EMBL/GenBank/DDBJ whole genome shotgun (WGS) entry which is preliminary data.</text>
</comment>
<feature type="non-terminal residue" evidence="2">
    <location>
        <position position="1"/>
    </location>
</feature>
<dbReference type="EMBL" id="CAAALY010124622">
    <property type="protein sequence ID" value="VEL31619.1"/>
    <property type="molecule type" value="Genomic_DNA"/>
</dbReference>
<evidence type="ECO:0000256" key="1">
    <source>
        <dbReference type="SAM" id="MobiDB-lite"/>
    </source>
</evidence>
<keyword evidence="3" id="KW-1185">Reference proteome</keyword>
<feature type="region of interest" description="Disordered" evidence="1">
    <location>
        <begin position="27"/>
        <end position="49"/>
    </location>
</feature>
<name>A0A3S5FFG3_9PLAT</name>
<organism evidence="2 3">
    <name type="scientific">Protopolystoma xenopodis</name>
    <dbReference type="NCBI Taxonomy" id="117903"/>
    <lineage>
        <taxon>Eukaryota</taxon>
        <taxon>Metazoa</taxon>
        <taxon>Spiralia</taxon>
        <taxon>Lophotrochozoa</taxon>
        <taxon>Platyhelminthes</taxon>
        <taxon>Monogenea</taxon>
        <taxon>Polyopisthocotylea</taxon>
        <taxon>Polystomatidea</taxon>
        <taxon>Polystomatidae</taxon>
        <taxon>Protopolystoma</taxon>
    </lineage>
</organism>